<dbReference type="Gene3D" id="1.20.1740.10">
    <property type="entry name" value="Amino acid/polyamine transporter I"/>
    <property type="match status" value="1"/>
</dbReference>
<keyword evidence="7" id="KW-1185">Reference proteome</keyword>
<dbReference type="PANTHER" id="PTHR47704">
    <property type="entry name" value="POTASSIUM TRANSPORTER KIMA"/>
    <property type="match status" value="1"/>
</dbReference>
<sequence>MLAFAFAVMADPVSSVAYAVEAALRALNGDLALLLPTMSLVVAIIALVIVNYRQLVARYPHGGGASAAVGEAFGDGWSFIPVGALVVDFVLTIAISASAGASAMIAYLPALAPYRLALALGLVVIVGALTWFGHLGRLLFAVLTIAFIVVAVAVLIFGLFAHPQPTGTITNTPGHAVPLAIILAFPVAMALATGVEAPSSAIAQLGQLDNDGRRRFGQVTLMLTLLVVGTITLGIAAEASHLRVGIPPAESTQIAELARVAAPAPVFAAFQLVTALLLLSAASSSFQAGPGLLKALAGADTRNANARGILPKVFGRVNRHHTPYWGVAVFIVLPGAITAVAGGNDQELVLFYAVSVFLSFLAGLIAMARFSWHERNYGSLTLNLLGAVVVAFTLIANLARGWPIISLAAALVVAGALFALWVRNGRPAGIRNASAEAEQYEPES</sequence>
<dbReference type="PANTHER" id="PTHR47704:SF1">
    <property type="entry name" value="POTASSIUM TRANSPORTER KIMA"/>
    <property type="match status" value="1"/>
</dbReference>
<evidence type="ECO:0000256" key="3">
    <source>
        <dbReference type="ARBA" id="ARBA00022989"/>
    </source>
</evidence>
<feature type="transmembrane region" description="Helical" evidence="5">
    <location>
        <begin position="324"/>
        <end position="343"/>
    </location>
</feature>
<feature type="transmembrane region" description="Helical" evidence="5">
    <location>
        <begin position="139"/>
        <end position="161"/>
    </location>
</feature>
<feature type="transmembrane region" description="Helical" evidence="5">
    <location>
        <begin position="404"/>
        <end position="422"/>
    </location>
</feature>
<keyword evidence="2 5" id="KW-0812">Transmembrane</keyword>
<gene>
    <name evidence="6" type="ORF">P5G59_19235</name>
</gene>
<evidence type="ECO:0000256" key="4">
    <source>
        <dbReference type="ARBA" id="ARBA00023136"/>
    </source>
</evidence>
<feature type="transmembrane region" description="Helical" evidence="5">
    <location>
        <begin position="257"/>
        <end position="279"/>
    </location>
</feature>
<dbReference type="InterPro" id="IPR002293">
    <property type="entry name" value="AA/rel_permease1"/>
</dbReference>
<reference evidence="6" key="1">
    <citation type="submission" date="2023-03" db="EMBL/GenBank/DDBJ databases">
        <title>MT1 and MT2 Draft Genomes of Novel Species.</title>
        <authorList>
            <person name="Venkateswaran K."/>
        </authorList>
    </citation>
    <scope>NUCLEOTIDE SEQUENCE</scope>
    <source>
        <strain evidence="6">F6_8S_P_1A</strain>
    </source>
</reference>
<proteinExistence type="predicted"/>
<comment type="subcellular location">
    <subcellularLocation>
        <location evidence="1">Membrane</location>
        <topology evidence="1">Multi-pass membrane protein</topology>
    </subcellularLocation>
</comment>
<keyword evidence="4 5" id="KW-0472">Membrane</keyword>
<evidence type="ECO:0000256" key="1">
    <source>
        <dbReference type="ARBA" id="ARBA00004141"/>
    </source>
</evidence>
<dbReference type="RefSeq" id="WP_301220641.1">
    <property type="nucleotide sequence ID" value="NZ_JAROCB010000006.1"/>
</dbReference>
<evidence type="ECO:0000313" key="6">
    <source>
        <dbReference type="EMBL" id="MDN4599294.1"/>
    </source>
</evidence>
<dbReference type="Proteomes" id="UP001174210">
    <property type="component" value="Unassembled WGS sequence"/>
</dbReference>
<dbReference type="InterPro" id="IPR053153">
    <property type="entry name" value="APC_K+_Transporter"/>
</dbReference>
<dbReference type="EMBL" id="JAROCB010000006">
    <property type="protein sequence ID" value="MDN4599294.1"/>
    <property type="molecule type" value="Genomic_DNA"/>
</dbReference>
<feature type="transmembrane region" description="Helical" evidence="5">
    <location>
        <begin position="380"/>
        <end position="398"/>
    </location>
</feature>
<name>A0ABT8J4V4_9MICO</name>
<feature type="transmembrane region" description="Helical" evidence="5">
    <location>
        <begin position="216"/>
        <end position="237"/>
    </location>
</feature>
<evidence type="ECO:0000256" key="2">
    <source>
        <dbReference type="ARBA" id="ARBA00022692"/>
    </source>
</evidence>
<evidence type="ECO:0000313" key="7">
    <source>
        <dbReference type="Proteomes" id="UP001174210"/>
    </source>
</evidence>
<keyword evidence="3 5" id="KW-1133">Transmembrane helix</keyword>
<feature type="transmembrane region" description="Helical" evidence="5">
    <location>
        <begin position="31"/>
        <end position="52"/>
    </location>
</feature>
<dbReference type="PIRSF" id="PIRSF006060">
    <property type="entry name" value="AA_transporter"/>
    <property type="match status" value="1"/>
</dbReference>
<feature type="transmembrane region" description="Helical" evidence="5">
    <location>
        <begin position="114"/>
        <end position="132"/>
    </location>
</feature>
<organism evidence="6 7">
    <name type="scientific">Leifsonia virtsii</name>
    <dbReference type="NCBI Taxonomy" id="3035915"/>
    <lineage>
        <taxon>Bacteria</taxon>
        <taxon>Bacillati</taxon>
        <taxon>Actinomycetota</taxon>
        <taxon>Actinomycetes</taxon>
        <taxon>Micrococcales</taxon>
        <taxon>Microbacteriaceae</taxon>
        <taxon>Leifsonia</taxon>
    </lineage>
</organism>
<accession>A0ABT8J4V4</accession>
<evidence type="ECO:0000256" key="5">
    <source>
        <dbReference type="SAM" id="Phobius"/>
    </source>
</evidence>
<dbReference type="Pfam" id="PF13520">
    <property type="entry name" value="AA_permease_2"/>
    <property type="match status" value="1"/>
</dbReference>
<comment type="caution">
    <text evidence="6">The sequence shown here is derived from an EMBL/GenBank/DDBJ whole genome shotgun (WGS) entry which is preliminary data.</text>
</comment>
<feature type="transmembrane region" description="Helical" evidence="5">
    <location>
        <begin position="349"/>
        <end position="368"/>
    </location>
</feature>
<feature type="transmembrane region" description="Helical" evidence="5">
    <location>
        <begin position="176"/>
        <end position="195"/>
    </location>
</feature>
<protein>
    <submittedName>
        <fullName evidence="6">Amino acid permease</fullName>
    </submittedName>
</protein>